<evidence type="ECO:0000256" key="1">
    <source>
        <dbReference type="ARBA" id="ARBA00010728"/>
    </source>
</evidence>
<feature type="binding site" evidence="12">
    <location>
        <begin position="355"/>
        <end position="358"/>
    </location>
    <ligand>
        <name>ATP</name>
        <dbReference type="ChEBI" id="CHEBI:30616"/>
    </ligand>
</feature>
<keyword evidence="16" id="KW-1185">Reference proteome</keyword>
<dbReference type="InterPro" id="IPR002314">
    <property type="entry name" value="aa-tRNA-synt_IIb"/>
</dbReference>
<keyword evidence="13" id="KW-0175">Coiled coil</keyword>
<feature type="binding site" evidence="11">
    <location>
        <position position="235"/>
    </location>
    <ligand>
        <name>L-serine</name>
        <dbReference type="ChEBI" id="CHEBI:33384"/>
    </ligand>
</feature>
<dbReference type="Gene3D" id="3.30.930.10">
    <property type="entry name" value="Bira Bifunctional Protein, Domain 2"/>
    <property type="match status" value="1"/>
</dbReference>
<dbReference type="EMBL" id="CAMAPF010000024">
    <property type="protein sequence ID" value="CAH9073669.1"/>
    <property type="molecule type" value="Genomic_DNA"/>
</dbReference>
<evidence type="ECO:0000256" key="11">
    <source>
        <dbReference type="PIRSR" id="PIRSR001529-1"/>
    </source>
</evidence>
<dbReference type="InterPro" id="IPR045864">
    <property type="entry name" value="aa-tRNA-synth_II/BPL/LPL"/>
</dbReference>
<dbReference type="AlphaFoldDB" id="A0AAV0CC00"/>
<dbReference type="NCBIfam" id="TIGR00414">
    <property type="entry name" value="serS"/>
    <property type="match status" value="1"/>
</dbReference>
<keyword evidence="7" id="KW-0030">Aminoacyl-tRNA synthetase</keyword>
<reference evidence="15" key="1">
    <citation type="submission" date="2022-07" db="EMBL/GenBank/DDBJ databases">
        <authorList>
            <person name="Macas J."/>
            <person name="Novak P."/>
            <person name="Neumann P."/>
        </authorList>
    </citation>
    <scope>NUCLEOTIDE SEQUENCE</scope>
</reference>
<dbReference type="InterPro" id="IPR033729">
    <property type="entry name" value="SerRS_core"/>
</dbReference>
<dbReference type="PRINTS" id="PR00981">
    <property type="entry name" value="TRNASYNTHSER"/>
</dbReference>
<dbReference type="InterPro" id="IPR010978">
    <property type="entry name" value="tRNA-bd_arm"/>
</dbReference>
<evidence type="ECO:0000313" key="16">
    <source>
        <dbReference type="Proteomes" id="UP001152523"/>
    </source>
</evidence>
<feature type="domain" description="Aminoacyl-transfer RNA synthetases class-II family profile" evidence="14">
    <location>
        <begin position="142"/>
        <end position="432"/>
    </location>
</feature>
<evidence type="ECO:0000256" key="8">
    <source>
        <dbReference type="ARBA" id="ARBA00031113"/>
    </source>
</evidence>
<feature type="binding site" evidence="12">
    <location>
        <begin position="282"/>
        <end position="285"/>
    </location>
    <ligand>
        <name>ATP</name>
        <dbReference type="ChEBI" id="CHEBI:30616"/>
    </ligand>
</feature>
<feature type="binding site" evidence="11">
    <location>
        <position position="289"/>
    </location>
    <ligand>
        <name>L-serine</name>
        <dbReference type="ChEBI" id="CHEBI:33384"/>
    </ligand>
</feature>
<evidence type="ECO:0000256" key="2">
    <source>
        <dbReference type="ARBA" id="ARBA00012840"/>
    </source>
</evidence>
<dbReference type="InterPro" id="IPR002317">
    <property type="entry name" value="Ser-tRNA-ligase_type_1"/>
</dbReference>
<evidence type="ECO:0000256" key="12">
    <source>
        <dbReference type="PIRSR" id="PIRSR001529-2"/>
    </source>
</evidence>
<evidence type="ECO:0000256" key="4">
    <source>
        <dbReference type="ARBA" id="ARBA00022741"/>
    </source>
</evidence>
<feature type="binding site" evidence="12">
    <location>
        <begin position="266"/>
        <end position="268"/>
    </location>
    <ligand>
        <name>ATP</name>
        <dbReference type="ChEBI" id="CHEBI:30616"/>
    </ligand>
</feature>
<gene>
    <name evidence="15" type="ORF">CEPIT_LOCUS4698</name>
</gene>
<evidence type="ECO:0000256" key="6">
    <source>
        <dbReference type="ARBA" id="ARBA00022917"/>
    </source>
</evidence>
<dbReference type="SUPFAM" id="SSF55681">
    <property type="entry name" value="Class II aaRS and biotin synthetases"/>
    <property type="match status" value="1"/>
</dbReference>
<dbReference type="Pfam" id="PF00587">
    <property type="entry name" value="tRNA-synt_2b"/>
    <property type="match status" value="1"/>
</dbReference>
<dbReference type="FunFam" id="1.10.287.40:FF:000003">
    <property type="entry name" value="Serine--tRNA ligase cytoplasmic"/>
    <property type="match status" value="1"/>
</dbReference>
<comment type="caution">
    <text evidence="15">The sequence shown here is derived from an EMBL/GenBank/DDBJ whole genome shotgun (WGS) entry which is preliminary data.</text>
</comment>
<sequence>MLDPNLFREDKGFNPEVIRESQRRRFADPAVVDEVIHLDKEWRERQFELDNLRKEFNKINKEVAKLKIAKQDASELIKSTEENKKLTAKKEEEVQVARAELYTKLESIGNLVHDSVPVSNNEDNNAIIRHWGDKRTEPGLKNHVELVKLLGIADLEKGANVAGGRGYYLKDDGVDLNQALISFALRFLKRRGYSRLQTPFFMRQDIMGKCAQLAQFDEELYKVTGEGEDKYLIATAEQPLCAYHMDDWIHPSELPLRYAGYSSCFRKEAGSHGRDTLGIFRVHQFEKVEQFCITSPNENDSWDMHEEMLKNSEDFFQQLKIPYQVVSIVSGALNDAAAKKYDLEGWFPASATYRELVSCSNCTDYQSRKLEIRYGQKKGNEHSAKQYVHLLNSTLTATERTLCCILENYQREDGVEVPEVLQPFMDGVTFLPFKSIPNGKGKKSK</sequence>
<dbReference type="EC" id="6.1.1.11" evidence="2"/>
<evidence type="ECO:0000313" key="15">
    <source>
        <dbReference type="EMBL" id="CAH9073669.1"/>
    </source>
</evidence>
<comment type="catalytic activity">
    <reaction evidence="9">
        <text>tRNA(Ser) + L-serine + ATP = L-seryl-tRNA(Ser) + AMP + diphosphate + H(+)</text>
        <dbReference type="Rhea" id="RHEA:12292"/>
        <dbReference type="Rhea" id="RHEA-COMP:9669"/>
        <dbReference type="Rhea" id="RHEA-COMP:9703"/>
        <dbReference type="ChEBI" id="CHEBI:15378"/>
        <dbReference type="ChEBI" id="CHEBI:30616"/>
        <dbReference type="ChEBI" id="CHEBI:33019"/>
        <dbReference type="ChEBI" id="CHEBI:33384"/>
        <dbReference type="ChEBI" id="CHEBI:78442"/>
        <dbReference type="ChEBI" id="CHEBI:78533"/>
        <dbReference type="ChEBI" id="CHEBI:456215"/>
        <dbReference type="EC" id="6.1.1.11"/>
    </reaction>
</comment>
<proteinExistence type="inferred from homology"/>
<feature type="site" description="Important for serine binding" evidence="11">
    <location>
        <position position="394"/>
    </location>
</feature>
<comment type="subunit">
    <text evidence="10">Homodimer. The tRNA molecule binds across the dimer.</text>
</comment>
<dbReference type="CDD" id="cd00770">
    <property type="entry name" value="SerRS_core"/>
    <property type="match status" value="1"/>
</dbReference>
<evidence type="ECO:0000259" key="14">
    <source>
        <dbReference type="PROSITE" id="PS50862"/>
    </source>
</evidence>
<dbReference type="Proteomes" id="UP001152523">
    <property type="component" value="Unassembled WGS sequence"/>
</dbReference>
<comment type="similarity">
    <text evidence="1">Belongs to the class-II aminoacyl-tRNA synthetase family. Type-1 seryl-tRNA synthetase subfamily.</text>
</comment>
<evidence type="ECO:0000256" key="10">
    <source>
        <dbReference type="ARBA" id="ARBA00065699"/>
    </source>
</evidence>
<accession>A0AAV0CC00</accession>
<name>A0AAV0CC00_9ASTE</name>
<keyword evidence="3" id="KW-0436">Ligase</keyword>
<dbReference type="Pfam" id="PF02403">
    <property type="entry name" value="Seryl_tRNA_N"/>
    <property type="match status" value="1"/>
</dbReference>
<keyword evidence="4" id="KW-0547">Nucleotide-binding</keyword>
<dbReference type="SUPFAM" id="SSF46589">
    <property type="entry name" value="tRNA-binding arm"/>
    <property type="match status" value="1"/>
</dbReference>
<dbReference type="InterPro" id="IPR042103">
    <property type="entry name" value="SerRS_1_N_sf"/>
</dbReference>
<keyword evidence="5 12" id="KW-0067">ATP-binding</keyword>
<dbReference type="InterPro" id="IPR015866">
    <property type="entry name" value="Ser-tRNA-synth_1_N"/>
</dbReference>
<dbReference type="FunFam" id="3.30.930.10:FF:000026">
    <property type="entry name" value="Seryl-tRNA synthetase, cytoplasmic"/>
    <property type="match status" value="1"/>
</dbReference>
<evidence type="ECO:0000256" key="5">
    <source>
        <dbReference type="ARBA" id="ARBA00022840"/>
    </source>
</evidence>
<dbReference type="PIRSF" id="PIRSF001529">
    <property type="entry name" value="Ser-tRNA-synth_IIa"/>
    <property type="match status" value="1"/>
</dbReference>
<dbReference type="PROSITE" id="PS50862">
    <property type="entry name" value="AA_TRNA_LIGASE_II"/>
    <property type="match status" value="1"/>
</dbReference>
<feature type="binding site" evidence="11">
    <location>
        <position position="392"/>
    </location>
    <ligand>
        <name>L-serine</name>
        <dbReference type="ChEBI" id="CHEBI:33384"/>
    </ligand>
</feature>
<feature type="coiled-coil region" evidence="13">
    <location>
        <begin position="49"/>
        <end position="83"/>
    </location>
</feature>
<evidence type="ECO:0000256" key="3">
    <source>
        <dbReference type="ARBA" id="ARBA00022598"/>
    </source>
</evidence>
<dbReference type="GO" id="GO:0006434">
    <property type="term" value="P:seryl-tRNA aminoacylation"/>
    <property type="evidence" value="ECO:0007669"/>
    <property type="project" value="InterPro"/>
</dbReference>
<evidence type="ECO:0000256" key="13">
    <source>
        <dbReference type="SAM" id="Coils"/>
    </source>
</evidence>
<dbReference type="PANTHER" id="PTHR11778">
    <property type="entry name" value="SERYL-TRNA SYNTHETASE"/>
    <property type="match status" value="1"/>
</dbReference>
<dbReference type="GO" id="GO:0004828">
    <property type="term" value="F:serine-tRNA ligase activity"/>
    <property type="evidence" value="ECO:0007669"/>
    <property type="project" value="UniProtKB-EC"/>
</dbReference>
<keyword evidence="6" id="KW-0648">Protein biosynthesis</keyword>
<dbReference type="GO" id="GO:0005524">
    <property type="term" value="F:ATP binding"/>
    <property type="evidence" value="ECO:0007669"/>
    <property type="project" value="UniProtKB-KW"/>
</dbReference>
<feature type="binding site" evidence="11">
    <location>
        <position position="266"/>
    </location>
    <ligand>
        <name>L-serine</name>
        <dbReference type="ChEBI" id="CHEBI:33384"/>
    </ligand>
</feature>
<evidence type="ECO:0000256" key="9">
    <source>
        <dbReference type="ARBA" id="ARBA00048823"/>
    </source>
</evidence>
<organism evidence="15 16">
    <name type="scientific">Cuscuta epithymum</name>
    <dbReference type="NCBI Taxonomy" id="186058"/>
    <lineage>
        <taxon>Eukaryota</taxon>
        <taxon>Viridiplantae</taxon>
        <taxon>Streptophyta</taxon>
        <taxon>Embryophyta</taxon>
        <taxon>Tracheophyta</taxon>
        <taxon>Spermatophyta</taxon>
        <taxon>Magnoliopsida</taxon>
        <taxon>eudicotyledons</taxon>
        <taxon>Gunneridae</taxon>
        <taxon>Pentapetalae</taxon>
        <taxon>asterids</taxon>
        <taxon>lamiids</taxon>
        <taxon>Solanales</taxon>
        <taxon>Convolvulaceae</taxon>
        <taxon>Cuscuteae</taxon>
        <taxon>Cuscuta</taxon>
        <taxon>Cuscuta subgen. Cuscuta</taxon>
    </lineage>
</organism>
<protein>
    <recommendedName>
        <fullName evidence="2">serine--tRNA ligase</fullName>
        <ecNumber evidence="2">6.1.1.11</ecNumber>
    </recommendedName>
    <alternativeName>
        <fullName evidence="8">Seryl-tRNA synthetase</fullName>
    </alternativeName>
</protein>
<evidence type="ECO:0000256" key="7">
    <source>
        <dbReference type="ARBA" id="ARBA00023146"/>
    </source>
</evidence>
<dbReference type="Gene3D" id="1.10.287.40">
    <property type="entry name" value="Serine-tRNA synthetase, tRNA binding domain"/>
    <property type="match status" value="1"/>
</dbReference>
<dbReference type="InterPro" id="IPR006195">
    <property type="entry name" value="aa-tRNA-synth_II"/>
</dbReference>